<evidence type="ECO:0000313" key="1">
    <source>
        <dbReference type="EMBL" id="KAL1140164.1"/>
    </source>
</evidence>
<sequence length="141" mass="15224">MLGEAGTGIIDPLEFLVEIGLEKLKEETLGIFSKAQIVTVGKLKVPPQIKFNDVPSSGWCEAVNGWLQWLCRAHCCLEALVNAQASLGLTNDQVVGFASRVVEQLMSDQSQITGVTSLIEKPLQVVAVQIPVQLVDGHISE</sequence>
<proteinExistence type="predicted"/>
<accession>A0ABD0YY81</accession>
<protein>
    <submittedName>
        <fullName evidence="1">Uncharacterized protein</fullName>
    </submittedName>
</protein>
<reference evidence="1 2" key="1">
    <citation type="submission" date="2024-07" db="EMBL/GenBank/DDBJ databases">
        <title>Chromosome-level genome assembly of the water stick insect Ranatra chinensis (Heteroptera: Nepidae).</title>
        <authorList>
            <person name="Liu X."/>
        </authorList>
    </citation>
    <scope>NUCLEOTIDE SEQUENCE [LARGE SCALE GENOMIC DNA]</scope>
    <source>
        <strain evidence="1">Cailab_2021Rc</strain>
        <tissue evidence="1">Muscle</tissue>
    </source>
</reference>
<name>A0ABD0YY81_9HEMI</name>
<comment type="caution">
    <text evidence="1">The sequence shown here is derived from an EMBL/GenBank/DDBJ whole genome shotgun (WGS) entry which is preliminary data.</text>
</comment>
<dbReference type="Proteomes" id="UP001558652">
    <property type="component" value="Unassembled WGS sequence"/>
</dbReference>
<organism evidence="1 2">
    <name type="scientific">Ranatra chinensis</name>
    <dbReference type="NCBI Taxonomy" id="642074"/>
    <lineage>
        <taxon>Eukaryota</taxon>
        <taxon>Metazoa</taxon>
        <taxon>Ecdysozoa</taxon>
        <taxon>Arthropoda</taxon>
        <taxon>Hexapoda</taxon>
        <taxon>Insecta</taxon>
        <taxon>Pterygota</taxon>
        <taxon>Neoptera</taxon>
        <taxon>Paraneoptera</taxon>
        <taxon>Hemiptera</taxon>
        <taxon>Heteroptera</taxon>
        <taxon>Panheteroptera</taxon>
        <taxon>Nepomorpha</taxon>
        <taxon>Nepidae</taxon>
        <taxon>Ranatrinae</taxon>
        <taxon>Ranatra</taxon>
    </lineage>
</organism>
<evidence type="ECO:0000313" key="2">
    <source>
        <dbReference type="Proteomes" id="UP001558652"/>
    </source>
</evidence>
<dbReference type="EMBL" id="JBFDAA010000001">
    <property type="protein sequence ID" value="KAL1140164.1"/>
    <property type="molecule type" value="Genomic_DNA"/>
</dbReference>
<dbReference type="Gene3D" id="1.20.58.730">
    <property type="match status" value="1"/>
</dbReference>
<gene>
    <name evidence="1" type="ORF">AAG570_000096</name>
</gene>
<dbReference type="AlphaFoldDB" id="A0ABD0YY81"/>
<keyword evidence="2" id="KW-1185">Reference proteome</keyword>